<comment type="caution">
    <text evidence="1">The sequence shown here is derived from an EMBL/GenBank/DDBJ whole genome shotgun (WGS) entry which is preliminary data.</text>
</comment>
<organism evidence="1 2">
    <name type="scientific">Diploptera punctata</name>
    <name type="common">Pacific beetle cockroach</name>
    <dbReference type="NCBI Taxonomy" id="6984"/>
    <lineage>
        <taxon>Eukaryota</taxon>
        <taxon>Metazoa</taxon>
        <taxon>Ecdysozoa</taxon>
        <taxon>Arthropoda</taxon>
        <taxon>Hexapoda</taxon>
        <taxon>Insecta</taxon>
        <taxon>Pterygota</taxon>
        <taxon>Neoptera</taxon>
        <taxon>Polyneoptera</taxon>
        <taxon>Dictyoptera</taxon>
        <taxon>Blattodea</taxon>
        <taxon>Blaberoidea</taxon>
        <taxon>Blaberidae</taxon>
        <taxon>Diplopterinae</taxon>
        <taxon>Diploptera</taxon>
    </lineage>
</organism>
<dbReference type="AlphaFoldDB" id="A0AAD7ZR25"/>
<evidence type="ECO:0000313" key="2">
    <source>
        <dbReference type="Proteomes" id="UP001233999"/>
    </source>
</evidence>
<keyword evidence="2" id="KW-1185">Reference proteome</keyword>
<feature type="non-terminal residue" evidence="1">
    <location>
        <position position="49"/>
    </location>
</feature>
<protein>
    <submittedName>
        <fullName evidence="1">Uncharacterized protein</fullName>
    </submittedName>
</protein>
<proteinExistence type="predicted"/>
<gene>
    <name evidence="1" type="ORF">L9F63_020649</name>
</gene>
<sequence length="49" mass="5364">SARKYANWASSNPGSLCFSNKQFVYTVQILDCGSGKNIHAPVRCSSTIR</sequence>
<accession>A0AAD7ZR25</accession>
<dbReference type="EMBL" id="JASPKZ010007323">
    <property type="protein sequence ID" value="KAJ9585007.1"/>
    <property type="molecule type" value="Genomic_DNA"/>
</dbReference>
<name>A0AAD7ZR25_DIPPU</name>
<reference evidence="1" key="1">
    <citation type="journal article" date="2023" name="IScience">
        <title>Live-bearing cockroach genome reveals convergent evolutionary mechanisms linked to viviparity in insects and beyond.</title>
        <authorList>
            <person name="Fouks B."/>
            <person name="Harrison M.C."/>
            <person name="Mikhailova A.A."/>
            <person name="Marchal E."/>
            <person name="English S."/>
            <person name="Carruthers M."/>
            <person name="Jennings E.C."/>
            <person name="Chiamaka E.L."/>
            <person name="Frigard R.A."/>
            <person name="Pippel M."/>
            <person name="Attardo G.M."/>
            <person name="Benoit J.B."/>
            <person name="Bornberg-Bauer E."/>
            <person name="Tobe S.S."/>
        </authorList>
    </citation>
    <scope>NUCLEOTIDE SEQUENCE</scope>
    <source>
        <strain evidence="1">Stay&amp;Tobe</strain>
    </source>
</reference>
<evidence type="ECO:0000313" key="1">
    <source>
        <dbReference type="EMBL" id="KAJ9585007.1"/>
    </source>
</evidence>
<dbReference type="Proteomes" id="UP001233999">
    <property type="component" value="Unassembled WGS sequence"/>
</dbReference>
<reference evidence="1" key="2">
    <citation type="submission" date="2023-05" db="EMBL/GenBank/DDBJ databases">
        <authorList>
            <person name="Fouks B."/>
        </authorList>
    </citation>
    <scope>NUCLEOTIDE SEQUENCE</scope>
    <source>
        <strain evidence="1">Stay&amp;Tobe</strain>
        <tissue evidence="1">Testes</tissue>
    </source>
</reference>
<feature type="non-terminal residue" evidence="1">
    <location>
        <position position="1"/>
    </location>
</feature>